<dbReference type="GO" id="GO:0050797">
    <property type="term" value="F:thymidylate synthase (FAD) activity"/>
    <property type="evidence" value="ECO:0007669"/>
    <property type="project" value="InterPro"/>
</dbReference>
<dbReference type="SUPFAM" id="SSF69796">
    <property type="entry name" value="Thymidylate synthase-complementing protein Thy1"/>
    <property type="match status" value="1"/>
</dbReference>
<gene>
    <name evidence="1" type="ORF">CPT_Paxi_048</name>
</gene>
<protein>
    <submittedName>
        <fullName evidence="1">ThyX-like thymidylate synthase</fullName>
    </submittedName>
</protein>
<dbReference type="Proteomes" id="UP000827185">
    <property type="component" value="Segment"/>
</dbReference>
<evidence type="ECO:0000313" key="2">
    <source>
        <dbReference type="Proteomes" id="UP000827185"/>
    </source>
</evidence>
<dbReference type="InterPro" id="IPR003669">
    <property type="entry name" value="Thymidylate_synthase_ThyX"/>
</dbReference>
<evidence type="ECO:0000313" key="1">
    <source>
        <dbReference type="EMBL" id="QYW01814.1"/>
    </source>
</evidence>
<dbReference type="GO" id="GO:0006231">
    <property type="term" value="P:dTMP biosynthetic process"/>
    <property type="evidence" value="ECO:0007669"/>
    <property type="project" value="InterPro"/>
</dbReference>
<organism evidence="1 2">
    <name type="scientific">Stenotrophomonas phage Paxi</name>
    <dbReference type="NCBI Taxonomy" id="2859653"/>
    <lineage>
        <taxon>Viruses</taxon>
        <taxon>Duplodnaviria</taxon>
        <taxon>Heunggongvirae</taxon>
        <taxon>Uroviricota</taxon>
        <taxon>Caudoviricetes</taxon>
        <taxon>Schitoviridae</taxon>
        <taxon>Pokkenvirus</taxon>
        <taxon>Pokkenvirus paxi</taxon>
    </lineage>
</organism>
<proteinExistence type="predicted"/>
<dbReference type="InterPro" id="IPR036098">
    <property type="entry name" value="Thymidylate_synthase_ThyX_sf"/>
</dbReference>
<name>A0AAE7WM78_9CAUD</name>
<dbReference type="EMBL" id="MZ326856">
    <property type="protein sequence ID" value="QYW01814.1"/>
    <property type="molecule type" value="Genomic_DNA"/>
</dbReference>
<accession>A0AAE7WM78</accession>
<dbReference type="GO" id="GO:0050660">
    <property type="term" value="F:flavin adenine dinucleotide binding"/>
    <property type="evidence" value="ECO:0007669"/>
    <property type="project" value="InterPro"/>
</dbReference>
<reference evidence="1" key="1">
    <citation type="submission" date="2021-06" db="EMBL/GenBank/DDBJ databases">
        <title>Complete genome sequence of Stenotrophomonas maltophilia phage Paxi.</title>
        <authorList>
            <person name="Jeon E."/>
            <person name="Hudson A."/>
            <person name="Talcott A."/>
            <person name="Clark J."/>
            <person name="Liu M."/>
            <person name="Burrowes B."/>
        </authorList>
    </citation>
    <scope>NUCLEOTIDE SEQUENCE</scope>
</reference>
<sequence length="306" mass="34480">MKSVDAPIILADSISPEGIRLITWQLRYWRPIHSELMTHRVFSRNAGSSRARPSSAIIQQVINDPWGPLHWGKNEPGMQANAELEGENLLNARLAWSSAALAAATEATALVGAGAHKQIVNRLLEPFTYIDVVLSGTDFANWYALRDHKDAQPEIRELASLMKEVQAHSAPQPLEPGEWHLPYITSQDVVEAHKFLKAGRITRDEPREGEIMELLRKASAARCARVSYKLFDGNKANFEADLELFNRLLVSQPLHASPAEHQATPDTKIGPDMVEPRPRWEHGYQHGNFRGWRQFRKQLPNEFVPG</sequence>
<dbReference type="Gene3D" id="3.30.1360.170">
    <property type="match status" value="1"/>
</dbReference>
<keyword evidence="2" id="KW-1185">Reference proteome</keyword>
<dbReference type="Pfam" id="PF02511">
    <property type="entry name" value="Thy1"/>
    <property type="match status" value="1"/>
</dbReference>